<name>A0A444L815_METS7</name>
<dbReference type="EMBL" id="RXGA01000002">
    <property type="protein sequence ID" value="RWX73690.1"/>
    <property type="molecule type" value="Genomic_DNA"/>
</dbReference>
<keyword evidence="2" id="KW-0677">Repeat</keyword>
<evidence type="ECO:0000256" key="3">
    <source>
        <dbReference type="ARBA" id="ARBA00022786"/>
    </source>
</evidence>
<evidence type="ECO:0000313" key="7">
    <source>
        <dbReference type="Proteomes" id="UP000288215"/>
    </source>
</evidence>
<comment type="caution">
    <text evidence="6">The sequence shown here is derived from an EMBL/GenBank/DDBJ whole genome shotgun (WGS) entry which is preliminary data.</text>
</comment>
<dbReference type="PANTHER" id="PTHR22990:SF15">
    <property type="entry name" value="F-BOX ONLY PROTEIN 10"/>
    <property type="match status" value="1"/>
</dbReference>
<dbReference type="InterPro" id="IPR007742">
    <property type="entry name" value="NosD_dom"/>
</dbReference>
<dbReference type="Proteomes" id="UP000288215">
    <property type="component" value="Unassembled WGS sequence"/>
</dbReference>
<dbReference type="PANTHER" id="PTHR22990">
    <property type="entry name" value="F-BOX ONLY PROTEIN"/>
    <property type="match status" value="1"/>
</dbReference>
<dbReference type="InterPro" id="IPR051550">
    <property type="entry name" value="SCF-Subunits/Alg-Epimerases"/>
</dbReference>
<evidence type="ECO:0000259" key="5">
    <source>
        <dbReference type="Pfam" id="PF05048"/>
    </source>
</evidence>
<comment type="pathway">
    <text evidence="1">Protein modification; protein ubiquitination.</text>
</comment>
<proteinExistence type="predicted"/>
<evidence type="ECO:0000256" key="1">
    <source>
        <dbReference type="ARBA" id="ARBA00004906"/>
    </source>
</evidence>
<gene>
    <name evidence="6" type="ORF">Metus_0469</name>
</gene>
<protein>
    <recommendedName>
        <fullName evidence="5">Periplasmic copper-binding protein NosD beta helix domain-containing protein</fullName>
    </recommendedName>
</protein>
<dbReference type="Gene3D" id="2.160.20.10">
    <property type="entry name" value="Single-stranded right-handed beta-helix, Pectin lyase-like"/>
    <property type="match status" value="2"/>
</dbReference>
<organism evidence="6 7">
    <name type="scientific">Methanosuratincola subterraneus</name>
    <dbReference type="NCBI Taxonomy" id="2593994"/>
    <lineage>
        <taxon>Archaea</taxon>
        <taxon>Thermoproteota</taxon>
        <taxon>Methanosuratincolia</taxon>
        <taxon>Candidatus Methanomethylicales</taxon>
        <taxon>Candidatus Methanomethylicaceae</taxon>
        <taxon>Candidatus Methanosuratincola (ex Vanwonterghem et al. 2016)</taxon>
    </lineage>
</organism>
<feature type="domain" description="Periplasmic copper-binding protein NosD beta helix" evidence="5">
    <location>
        <begin position="119"/>
        <end position="276"/>
    </location>
</feature>
<dbReference type="InterPro" id="IPR006626">
    <property type="entry name" value="PbH1"/>
</dbReference>
<dbReference type="InterPro" id="IPR011050">
    <property type="entry name" value="Pectin_lyase_fold/virulence"/>
</dbReference>
<dbReference type="AlphaFoldDB" id="A0A444L815"/>
<dbReference type="Pfam" id="PF05048">
    <property type="entry name" value="NosD"/>
    <property type="match status" value="1"/>
</dbReference>
<keyword evidence="3" id="KW-0833">Ubl conjugation pathway</keyword>
<dbReference type="NCBIfam" id="TIGR03804">
    <property type="entry name" value="para_beta_helix"/>
    <property type="match status" value="3"/>
</dbReference>
<sequence>MGRTAYPIFLAALLLMAIQSPPIQGSPDPPYPPPNHGTIIIVGNSGFAASGAVVSGDGSESDPYIIEGWVIDASASDGISITGADAHFVIRNCTIYGAGENYGIIVANSSNGKIEGNMLMALEQGIRMDGAERIAAEWNSIQNCTTGAFVQSSTGITVSNNSIDVRYCGILISHSSGVSAIGNDCSGSGAYGILLQEAHLCTVSGNNCSGCASSGISVSGGSNGNIISGNDCTRNSYNGIEMYDSFMNVIEWNDCTHNGIGMLVINSSSNSFTGNNASFCGNYGMRVQSSLNNTFDRCDFSGIASGTGALLHVSSDNNTLANCSFSFNQYGIQVDGCKGILISACRMHNNSVGGLWNYASDPAFLVLARDCWWGAPSGPSWSGPGSGDRVSKNVVYYPWIGEKAAAAISIRTGTTALNLTAPNSPATVMISCNLTPFITTTPVNVRVTDPDGKTTTIAVNATASKFSVNVTVNKPGNWTILAEVPESEVLKPAASNTLSISVAAPAAAAPGAEILYAGVTILLIIAGASYALIRSRKGKK</sequence>
<dbReference type="SUPFAM" id="SSF51126">
    <property type="entry name" value="Pectin lyase-like"/>
    <property type="match status" value="2"/>
</dbReference>
<accession>A0A444L815</accession>
<evidence type="ECO:0000256" key="4">
    <source>
        <dbReference type="SAM" id="Phobius"/>
    </source>
</evidence>
<evidence type="ECO:0000313" key="6">
    <source>
        <dbReference type="EMBL" id="RWX73690.1"/>
    </source>
</evidence>
<dbReference type="InterPro" id="IPR022441">
    <property type="entry name" value="Para_beta_helix_rpt-2"/>
</dbReference>
<keyword evidence="4" id="KW-1133">Transmembrane helix</keyword>
<evidence type="ECO:0000256" key="2">
    <source>
        <dbReference type="ARBA" id="ARBA00022737"/>
    </source>
</evidence>
<feature type="transmembrane region" description="Helical" evidence="4">
    <location>
        <begin position="514"/>
        <end position="533"/>
    </location>
</feature>
<reference evidence="6 7" key="1">
    <citation type="submission" date="2018-12" db="EMBL/GenBank/DDBJ databases">
        <title>The complete genome of the methanogenic archaea of the candidate phylum Verstraetearchaeota, obtained from the metagenome of underground thermal water.</title>
        <authorList>
            <person name="Kadnikov V.V."/>
            <person name="Mardanov A.V."/>
            <person name="Beletsky A.V."/>
            <person name="Karnachuk O.V."/>
            <person name="Ravin N.V."/>
        </authorList>
    </citation>
    <scope>NUCLEOTIDE SEQUENCE [LARGE SCALE GENOMIC DNA]</scope>
    <source>
        <strain evidence="6">Ch88</strain>
    </source>
</reference>
<dbReference type="InterPro" id="IPR012334">
    <property type="entry name" value="Pectin_lyas_fold"/>
</dbReference>
<keyword evidence="4" id="KW-0812">Transmembrane</keyword>
<dbReference type="SMART" id="SM00710">
    <property type="entry name" value="PbH1"/>
    <property type="match status" value="11"/>
</dbReference>
<keyword evidence="4" id="KW-0472">Membrane</keyword>